<dbReference type="Pfam" id="PF02410">
    <property type="entry name" value="RsfS"/>
    <property type="match status" value="1"/>
</dbReference>
<dbReference type="GO" id="GO:0043023">
    <property type="term" value="F:ribosomal large subunit binding"/>
    <property type="evidence" value="ECO:0007669"/>
    <property type="project" value="TreeGrafter"/>
</dbReference>
<dbReference type="Gene3D" id="3.30.460.10">
    <property type="entry name" value="Beta Polymerase, domain 2"/>
    <property type="match status" value="1"/>
</dbReference>
<feature type="compositionally biased region" description="Basic and acidic residues" evidence="2">
    <location>
        <begin position="170"/>
        <end position="180"/>
    </location>
</feature>
<evidence type="ECO:0000313" key="4">
    <source>
        <dbReference type="Proteomes" id="UP000649617"/>
    </source>
</evidence>
<proteinExistence type="inferred from homology"/>
<dbReference type="InterPro" id="IPR004394">
    <property type="entry name" value="Iojap/RsfS/C7orf30"/>
</dbReference>
<reference evidence="3" key="1">
    <citation type="submission" date="2021-02" db="EMBL/GenBank/DDBJ databases">
        <authorList>
            <person name="Dougan E. K."/>
            <person name="Rhodes N."/>
            <person name="Thang M."/>
            <person name="Chan C."/>
        </authorList>
    </citation>
    <scope>NUCLEOTIDE SEQUENCE</scope>
</reference>
<name>A0A812YGI4_SYMPI</name>
<organism evidence="3 4">
    <name type="scientific">Symbiodinium pilosum</name>
    <name type="common">Dinoflagellate</name>
    <dbReference type="NCBI Taxonomy" id="2952"/>
    <lineage>
        <taxon>Eukaryota</taxon>
        <taxon>Sar</taxon>
        <taxon>Alveolata</taxon>
        <taxon>Dinophyceae</taxon>
        <taxon>Suessiales</taxon>
        <taxon>Symbiodiniaceae</taxon>
        <taxon>Symbiodinium</taxon>
    </lineage>
</organism>
<dbReference type="InterPro" id="IPR043519">
    <property type="entry name" value="NT_sf"/>
</dbReference>
<dbReference type="GO" id="GO:0090071">
    <property type="term" value="P:negative regulation of ribosome biogenesis"/>
    <property type="evidence" value="ECO:0007669"/>
    <property type="project" value="TreeGrafter"/>
</dbReference>
<protein>
    <submittedName>
        <fullName evidence="3">Malsu1 protein</fullName>
    </submittedName>
</protein>
<dbReference type="OrthoDB" id="21330at2759"/>
<dbReference type="GO" id="GO:0017148">
    <property type="term" value="P:negative regulation of translation"/>
    <property type="evidence" value="ECO:0007669"/>
    <property type="project" value="TreeGrafter"/>
</dbReference>
<dbReference type="AlphaFoldDB" id="A0A812YGI4"/>
<feature type="region of interest" description="Disordered" evidence="2">
    <location>
        <begin position="141"/>
        <end position="221"/>
    </location>
</feature>
<evidence type="ECO:0000256" key="1">
    <source>
        <dbReference type="ARBA" id="ARBA00010574"/>
    </source>
</evidence>
<evidence type="ECO:0000256" key="2">
    <source>
        <dbReference type="SAM" id="MobiDB-lite"/>
    </source>
</evidence>
<dbReference type="EMBL" id="CAJNIZ010048076">
    <property type="protein sequence ID" value="CAE7781411.1"/>
    <property type="molecule type" value="Genomic_DNA"/>
</dbReference>
<dbReference type="PANTHER" id="PTHR21043:SF0">
    <property type="entry name" value="MITOCHONDRIAL ASSEMBLY OF RIBOSOMAL LARGE SUBUNIT PROTEIN 1"/>
    <property type="match status" value="1"/>
</dbReference>
<keyword evidence="4" id="KW-1185">Reference proteome</keyword>
<comment type="similarity">
    <text evidence="1">Belongs to the Iojap/RsfS family.</text>
</comment>
<evidence type="ECO:0000313" key="3">
    <source>
        <dbReference type="EMBL" id="CAE7781411.1"/>
    </source>
</evidence>
<dbReference type="PANTHER" id="PTHR21043">
    <property type="entry name" value="IOJAP SUPERFAMILY ORTHOLOG"/>
    <property type="match status" value="1"/>
</dbReference>
<accession>A0A812YGI4</accession>
<comment type="caution">
    <text evidence="3">The sequence shown here is derived from an EMBL/GenBank/DDBJ whole genome shotgun (WGS) entry which is preliminary data.</text>
</comment>
<gene>
    <name evidence="3" type="primary">Malsu1</name>
    <name evidence="3" type="ORF">SPIL2461_LOCUS23228</name>
</gene>
<feature type="compositionally biased region" description="Polar residues" evidence="2">
    <location>
        <begin position="147"/>
        <end position="166"/>
    </location>
</feature>
<sequence>MYAILATGITARHCRRLGQIMARATEACRAPFVEAFCYGTRDDEWVVAHCGPIKVHLFTRETREQYKLELLYRNPEEFFQPGDFPHYVEVYGTATEAMLLNGGQHITNSLGSRSRSQIPAPYRDFIFGDVMKPDYEAAEDTKYVTPPGSTVDVSATVSSPADSWPSSEEWELKDTKDFKLQEPWPDPDPDHGWHPPAGVEADTDSEDEDAERHAKAPLRRL</sequence>
<dbReference type="SUPFAM" id="SSF81301">
    <property type="entry name" value="Nucleotidyltransferase"/>
    <property type="match status" value="1"/>
</dbReference>
<dbReference type="Proteomes" id="UP000649617">
    <property type="component" value="Unassembled WGS sequence"/>
</dbReference>